<keyword evidence="2" id="KW-1003">Cell membrane</keyword>
<dbReference type="GO" id="GO:0005886">
    <property type="term" value="C:plasma membrane"/>
    <property type="evidence" value="ECO:0007669"/>
    <property type="project" value="UniProtKB-SubCell"/>
</dbReference>
<evidence type="ECO:0000256" key="5">
    <source>
        <dbReference type="ARBA" id="ARBA00023136"/>
    </source>
</evidence>
<comment type="similarity">
    <text evidence="6">Belongs to the ABC-4 integral membrane protein family.</text>
</comment>
<evidence type="ECO:0000313" key="10">
    <source>
        <dbReference type="EMBL" id="BDU50824.1"/>
    </source>
</evidence>
<evidence type="ECO:0000256" key="2">
    <source>
        <dbReference type="ARBA" id="ARBA00022475"/>
    </source>
</evidence>
<name>A0AAU9D4D9_9FUSO</name>
<dbReference type="InterPro" id="IPR003838">
    <property type="entry name" value="ABC3_permease_C"/>
</dbReference>
<keyword evidence="5 7" id="KW-0472">Membrane</keyword>
<protein>
    <submittedName>
        <fullName evidence="10">Macrolide ABC transporter permease</fullName>
    </submittedName>
</protein>
<evidence type="ECO:0000256" key="4">
    <source>
        <dbReference type="ARBA" id="ARBA00022989"/>
    </source>
</evidence>
<evidence type="ECO:0000259" key="8">
    <source>
        <dbReference type="Pfam" id="PF02687"/>
    </source>
</evidence>
<dbReference type="GO" id="GO:0022857">
    <property type="term" value="F:transmembrane transporter activity"/>
    <property type="evidence" value="ECO:0007669"/>
    <property type="project" value="TreeGrafter"/>
</dbReference>
<feature type="domain" description="MacB-like periplasmic core" evidence="9">
    <location>
        <begin position="21"/>
        <end position="243"/>
    </location>
</feature>
<dbReference type="RefSeq" id="WP_307903676.1">
    <property type="nucleotide sequence ID" value="NZ_AP027059.1"/>
</dbReference>
<evidence type="ECO:0000256" key="3">
    <source>
        <dbReference type="ARBA" id="ARBA00022692"/>
    </source>
</evidence>
<dbReference type="PANTHER" id="PTHR30572:SF4">
    <property type="entry name" value="ABC TRANSPORTER PERMEASE YTRF"/>
    <property type="match status" value="1"/>
</dbReference>
<accession>A0AAU9D4D9</accession>
<dbReference type="Proteomes" id="UP001321582">
    <property type="component" value="Chromosome"/>
</dbReference>
<keyword evidence="3 7" id="KW-0812">Transmembrane</keyword>
<dbReference type="InterPro" id="IPR050250">
    <property type="entry name" value="Macrolide_Exporter_MacB"/>
</dbReference>
<dbReference type="Pfam" id="PF02687">
    <property type="entry name" value="FtsX"/>
    <property type="match status" value="1"/>
</dbReference>
<reference evidence="10 11" key="1">
    <citation type="submission" date="2022-11" db="EMBL/GenBank/DDBJ databases">
        <title>Haliovirga abyssi gen. nov., sp. nov., a mesophilic fermentative bacterium isolated from the Iheya North hydrothermal field and the proposal of Haliovirgaceae fam. nov.</title>
        <authorList>
            <person name="Miyazaki U."/>
            <person name="Tame A."/>
            <person name="Miyazaki J."/>
            <person name="Takai K."/>
            <person name="Sawayama S."/>
            <person name="Kitajima M."/>
            <person name="Okamoto A."/>
            <person name="Nakagawa S."/>
        </authorList>
    </citation>
    <scope>NUCLEOTIDE SEQUENCE [LARGE SCALE GENOMIC DNA]</scope>
    <source>
        <strain evidence="10 11">IC12</strain>
    </source>
</reference>
<evidence type="ECO:0000256" key="1">
    <source>
        <dbReference type="ARBA" id="ARBA00004651"/>
    </source>
</evidence>
<feature type="transmembrane region" description="Helical" evidence="7">
    <location>
        <begin position="21"/>
        <end position="41"/>
    </location>
</feature>
<dbReference type="EMBL" id="AP027059">
    <property type="protein sequence ID" value="BDU50824.1"/>
    <property type="molecule type" value="Genomic_DNA"/>
</dbReference>
<evidence type="ECO:0000259" key="9">
    <source>
        <dbReference type="Pfam" id="PF12704"/>
    </source>
</evidence>
<dbReference type="InterPro" id="IPR025857">
    <property type="entry name" value="MacB_PCD"/>
</dbReference>
<feature type="transmembrane region" description="Helical" evidence="7">
    <location>
        <begin position="368"/>
        <end position="388"/>
    </location>
</feature>
<dbReference type="KEGG" id="haby:HLVA_13930"/>
<evidence type="ECO:0000313" key="11">
    <source>
        <dbReference type="Proteomes" id="UP001321582"/>
    </source>
</evidence>
<dbReference type="AlphaFoldDB" id="A0AAU9D4D9"/>
<gene>
    <name evidence="10" type="ORF">HLVA_13930</name>
</gene>
<evidence type="ECO:0000256" key="6">
    <source>
        <dbReference type="ARBA" id="ARBA00038076"/>
    </source>
</evidence>
<evidence type="ECO:0000256" key="7">
    <source>
        <dbReference type="SAM" id="Phobius"/>
    </source>
</evidence>
<comment type="subcellular location">
    <subcellularLocation>
        <location evidence="1">Cell membrane</location>
        <topology evidence="1">Multi-pass membrane protein</topology>
    </subcellularLocation>
</comment>
<feature type="transmembrane region" description="Helical" evidence="7">
    <location>
        <begin position="275"/>
        <end position="305"/>
    </location>
</feature>
<dbReference type="PANTHER" id="PTHR30572">
    <property type="entry name" value="MEMBRANE COMPONENT OF TRANSPORTER-RELATED"/>
    <property type="match status" value="1"/>
</dbReference>
<keyword evidence="4 7" id="KW-1133">Transmembrane helix</keyword>
<feature type="transmembrane region" description="Helical" evidence="7">
    <location>
        <begin position="326"/>
        <end position="348"/>
    </location>
</feature>
<organism evidence="10 11">
    <name type="scientific">Haliovirga abyssi</name>
    <dbReference type="NCBI Taxonomy" id="2996794"/>
    <lineage>
        <taxon>Bacteria</taxon>
        <taxon>Fusobacteriati</taxon>
        <taxon>Fusobacteriota</taxon>
        <taxon>Fusobacteriia</taxon>
        <taxon>Fusobacteriales</taxon>
        <taxon>Haliovirgaceae</taxon>
        <taxon>Haliovirga</taxon>
    </lineage>
</organism>
<keyword evidence="11" id="KW-1185">Reference proteome</keyword>
<dbReference type="Pfam" id="PF12704">
    <property type="entry name" value="MacB_PCD"/>
    <property type="match status" value="1"/>
</dbReference>
<proteinExistence type="inferred from homology"/>
<feature type="domain" description="ABC3 transporter permease C-terminal" evidence="8">
    <location>
        <begin position="285"/>
        <end position="398"/>
    </location>
</feature>
<sequence length="405" mass="44968">MKLSEAGISAIKSVFANKMRSFLTMLGIIIGISSVIMLTSVGRGFQDGISGELTKMGSNMFSLYINYNENVREKDLLRMVDKNIILENPQILNVSSVYGYWGGEVINNLKKKNKKKANLQLLGVDSDYFKVNKATLLYGRLLNKDDNINRRRVAVVDNTLGKKVFGRANIVGEFVKVKTERGIQKYIVVGVIKNPMEKFMTLFKQESFSIITPIKTAHSLFKTNSVEYFEISSKNPKNIAQSAKNTIKILERVHRNKNVYIVENVSKYLNNFNKILFGITAFITFVASIALFVGGIGVMNIMLVTVTERTREIGIRKSLGAKKRDILIQFLIEAVILTLIGGGIGIAFGYGGGVLAAHFLKITPKLSLQMLIIAFAVSSSIGIIFGVYPAKKAADLNPIEALRYE</sequence>